<dbReference type="InterPro" id="IPR005271">
    <property type="entry name" value="CmoA"/>
</dbReference>
<dbReference type="SUPFAM" id="SSF53335">
    <property type="entry name" value="S-adenosyl-L-methionine-dependent methyltransferases"/>
    <property type="match status" value="1"/>
</dbReference>
<proteinExistence type="inferred from homology"/>
<sequence>MSNKTEKNKVDRLFKESKQDLFPFKFNQSVVDVFPDMINRSVPGYTTIVDGIGRVSRRFTDTSSRVYDLGCSLGNVSLSIAKYNVGKALTIEAIDNSPAMVTRCKEHVGAYNYDAFIQVQHADITALEFQACSLVVINFTLQFINPSLRQAIIDKIYASLEPGGALILSEKISASSDSMDSLLIDLHHEFKRENGYSDLEISQKRTALENVMILDTLKQHKQRLEQAGFEHPSVWFQHFNFMSLIAIKQDIANDLLNAPQLTES</sequence>
<feature type="binding site" evidence="3">
    <location>
        <begin position="95"/>
        <end position="96"/>
    </location>
    <ligand>
        <name>S-adenosyl-L-methionine</name>
        <dbReference type="ChEBI" id="CHEBI:59789"/>
    </ligand>
</feature>
<dbReference type="InterPro" id="IPR041698">
    <property type="entry name" value="Methyltransf_25"/>
</dbReference>
<comment type="catalytic activity">
    <reaction evidence="3">
        <text>prephenate + S-adenosyl-L-methionine = carboxy-S-adenosyl-L-methionine + 3-phenylpyruvate + H2O</text>
        <dbReference type="Rhea" id="RHEA:51692"/>
        <dbReference type="ChEBI" id="CHEBI:15377"/>
        <dbReference type="ChEBI" id="CHEBI:18005"/>
        <dbReference type="ChEBI" id="CHEBI:29934"/>
        <dbReference type="ChEBI" id="CHEBI:59789"/>
        <dbReference type="ChEBI" id="CHEBI:134278"/>
    </reaction>
</comment>
<dbReference type="EMBL" id="JBHSGU010000002">
    <property type="protein sequence ID" value="MFC4699296.1"/>
    <property type="molecule type" value="Genomic_DNA"/>
</dbReference>
<comment type="similarity">
    <text evidence="3">Belongs to the class I-like SAM-binding methyltransferase superfamily. Cx-SAM synthase family.</text>
</comment>
<dbReference type="HAMAP" id="MF_01589">
    <property type="entry name" value="Cx_SAM_synthase"/>
    <property type="match status" value="1"/>
</dbReference>
<protein>
    <recommendedName>
        <fullName evidence="3">Carboxy-S-adenosyl-L-methionine synthase</fullName>
        <shortName evidence="3">Cx-SAM synthase</shortName>
        <ecNumber evidence="3">2.1.3.-</ecNumber>
    </recommendedName>
</protein>
<feature type="binding site" evidence="3">
    <location>
        <position position="45"/>
    </location>
    <ligand>
        <name>S-adenosyl-L-methionine</name>
        <dbReference type="ChEBI" id="CHEBI:59789"/>
    </ligand>
</feature>
<dbReference type="EC" id="2.1.3.-" evidence="3"/>
<accession>A0ABV9LS21</accession>
<comment type="subunit">
    <text evidence="3">Homodimer.</text>
</comment>
<feature type="binding site" evidence="3">
    <location>
        <begin position="123"/>
        <end position="124"/>
    </location>
    <ligand>
        <name>S-adenosyl-L-methionine</name>
        <dbReference type="ChEBI" id="CHEBI:59789"/>
    </ligand>
</feature>
<evidence type="ECO:0000256" key="3">
    <source>
        <dbReference type="HAMAP-Rule" id="MF_01589"/>
    </source>
</evidence>
<dbReference type="NCBIfam" id="TIGR00740">
    <property type="entry name" value="carboxy-S-adenosyl-L-methionine synthase CmoA"/>
    <property type="match status" value="1"/>
</dbReference>
<comment type="caution">
    <text evidence="5">The sequence shown here is derived from an EMBL/GenBank/DDBJ whole genome shotgun (WGS) entry which is preliminary data.</text>
</comment>
<gene>
    <name evidence="3 5" type="primary">cmoA</name>
    <name evidence="5" type="ORF">ACFO4O_03875</name>
</gene>
<feature type="binding site" evidence="3">
    <location>
        <begin position="70"/>
        <end position="72"/>
    </location>
    <ligand>
        <name>S-adenosyl-L-methionine</name>
        <dbReference type="ChEBI" id="CHEBI:59789"/>
    </ligand>
</feature>
<organism evidence="5 6">
    <name type="scientific">Glaciecola siphonariae</name>
    <dbReference type="NCBI Taxonomy" id="521012"/>
    <lineage>
        <taxon>Bacteria</taxon>
        <taxon>Pseudomonadati</taxon>
        <taxon>Pseudomonadota</taxon>
        <taxon>Gammaproteobacteria</taxon>
        <taxon>Alteromonadales</taxon>
        <taxon>Alteromonadaceae</taxon>
        <taxon>Glaciecola</taxon>
    </lineage>
</organism>
<dbReference type="Proteomes" id="UP001595897">
    <property type="component" value="Unassembled WGS sequence"/>
</dbReference>
<dbReference type="InterPro" id="IPR029063">
    <property type="entry name" value="SAM-dependent_MTases_sf"/>
</dbReference>
<feature type="binding site" evidence="3">
    <location>
        <position position="138"/>
    </location>
    <ligand>
        <name>S-adenosyl-L-methionine</name>
        <dbReference type="ChEBI" id="CHEBI:59789"/>
    </ligand>
</feature>
<name>A0ABV9LS21_9ALTE</name>
<evidence type="ECO:0000256" key="1">
    <source>
        <dbReference type="ARBA" id="ARBA00022679"/>
    </source>
</evidence>
<dbReference type="RefSeq" id="WP_382406047.1">
    <property type="nucleotide sequence ID" value="NZ_JBHSGU010000002.1"/>
</dbReference>
<keyword evidence="1 3" id="KW-0808">Transferase</keyword>
<dbReference type="PANTHER" id="PTHR43861">
    <property type="entry name" value="TRANS-ACONITATE 2-METHYLTRANSFERASE-RELATED"/>
    <property type="match status" value="1"/>
</dbReference>
<dbReference type="CDD" id="cd02440">
    <property type="entry name" value="AdoMet_MTases"/>
    <property type="match status" value="1"/>
</dbReference>
<evidence type="ECO:0000313" key="6">
    <source>
        <dbReference type="Proteomes" id="UP001595897"/>
    </source>
</evidence>
<evidence type="ECO:0000313" key="5">
    <source>
        <dbReference type="EMBL" id="MFC4699296.1"/>
    </source>
</evidence>
<dbReference type="PANTHER" id="PTHR43861:SF2">
    <property type="entry name" value="CARBOXY-S-ADENOSYL-L-METHIONINE SYNTHASE"/>
    <property type="match status" value="1"/>
</dbReference>
<feature type="binding site" evidence="3">
    <location>
        <position position="205"/>
    </location>
    <ligand>
        <name>S-adenosyl-L-methionine</name>
        <dbReference type="ChEBI" id="CHEBI:59789"/>
    </ligand>
</feature>
<feature type="domain" description="Methyltransferase" evidence="4">
    <location>
        <begin position="66"/>
        <end position="164"/>
    </location>
</feature>
<keyword evidence="2 3" id="KW-0949">S-adenosyl-L-methionine</keyword>
<dbReference type="PIRSF" id="PIRSF006325">
    <property type="entry name" value="MeTrfase_bac"/>
    <property type="match status" value="1"/>
</dbReference>
<evidence type="ECO:0000259" key="4">
    <source>
        <dbReference type="Pfam" id="PF13649"/>
    </source>
</evidence>
<dbReference type="Pfam" id="PF13649">
    <property type="entry name" value="Methyltransf_25"/>
    <property type="match status" value="1"/>
</dbReference>
<evidence type="ECO:0000256" key="2">
    <source>
        <dbReference type="ARBA" id="ARBA00022691"/>
    </source>
</evidence>
<dbReference type="Gene3D" id="3.40.50.150">
    <property type="entry name" value="Vaccinia Virus protein VP39"/>
    <property type="match status" value="1"/>
</dbReference>
<reference evidence="6" key="1">
    <citation type="journal article" date="2019" name="Int. J. Syst. Evol. Microbiol.">
        <title>The Global Catalogue of Microorganisms (GCM) 10K type strain sequencing project: providing services to taxonomists for standard genome sequencing and annotation.</title>
        <authorList>
            <consortium name="The Broad Institute Genomics Platform"/>
            <consortium name="The Broad Institute Genome Sequencing Center for Infectious Disease"/>
            <person name="Wu L."/>
            <person name="Ma J."/>
        </authorList>
    </citation>
    <scope>NUCLEOTIDE SEQUENCE [LARGE SCALE GENOMIC DNA]</scope>
    <source>
        <strain evidence="6">KACC 12507</strain>
    </source>
</reference>
<keyword evidence="6" id="KW-1185">Reference proteome</keyword>
<comment type="function">
    <text evidence="3">Catalyzes the conversion of S-adenosyl-L-methionine (SAM) to carboxy-S-adenosyl-L-methionine (Cx-SAM).</text>
</comment>